<dbReference type="InterPro" id="IPR006442">
    <property type="entry name" value="Antitoxin_Phd/YefM"/>
</dbReference>
<protein>
    <recommendedName>
        <fullName evidence="2">Antitoxin</fullName>
    </recommendedName>
</protein>
<evidence type="ECO:0000256" key="2">
    <source>
        <dbReference type="RuleBase" id="RU362080"/>
    </source>
</evidence>
<dbReference type="SUPFAM" id="SSF143120">
    <property type="entry name" value="YefM-like"/>
    <property type="match status" value="1"/>
</dbReference>
<dbReference type="EMBL" id="UATL01000009">
    <property type="protein sequence ID" value="SPY46248.1"/>
    <property type="molecule type" value="Genomic_DNA"/>
</dbReference>
<proteinExistence type="inferred from homology"/>
<gene>
    <name evidence="3" type="ORF">NCTC11647_04610</name>
</gene>
<organism evidence="3 4">
    <name type="scientific">Photobacterium damselae</name>
    <dbReference type="NCBI Taxonomy" id="38293"/>
    <lineage>
        <taxon>Bacteria</taxon>
        <taxon>Pseudomonadati</taxon>
        <taxon>Pseudomonadota</taxon>
        <taxon>Gammaproteobacteria</taxon>
        <taxon>Vibrionales</taxon>
        <taxon>Vibrionaceae</taxon>
        <taxon>Photobacterium</taxon>
    </lineage>
</organism>
<evidence type="ECO:0000313" key="4">
    <source>
        <dbReference type="Proteomes" id="UP000251647"/>
    </source>
</evidence>
<dbReference type="Proteomes" id="UP000251647">
    <property type="component" value="Unassembled WGS sequence"/>
</dbReference>
<comment type="similarity">
    <text evidence="1 2">Belongs to the phD/YefM antitoxin family.</text>
</comment>
<dbReference type="Pfam" id="PF02604">
    <property type="entry name" value="PhdYeFM_antitox"/>
    <property type="match status" value="1"/>
</dbReference>
<dbReference type="AlphaFoldDB" id="A0A2X1XRF5"/>
<evidence type="ECO:0000256" key="1">
    <source>
        <dbReference type="ARBA" id="ARBA00009981"/>
    </source>
</evidence>
<evidence type="ECO:0000313" key="3">
    <source>
        <dbReference type="EMBL" id="SPY46248.1"/>
    </source>
</evidence>
<sequence length="83" mass="9463">MVMKMIETVSFLKKNAAALPLSEPLTITQNGKPSYVVISYEEHERREQAIAMMKMLSFAESDIKQGRTSSMESLKERLAARKR</sequence>
<dbReference type="Gene3D" id="3.40.1620.10">
    <property type="entry name" value="YefM-like domain"/>
    <property type="match status" value="1"/>
</dbReference>
<comment type="function">
    <text evidence="2">Antitoxin component of a type II toxin-antitoxin (TA) system.</text>
</comment>
<reference evidence="3 4" key="1">
    <citation type="submission" date="2018-06" db="EMBL/GenBank/DDBJ databases">
        <authorList>
            <consortium name="Pathogen Informatics"/>
            <person name="Doyle S."/>
        </authorList>
    </citation>
    <scope>NUCLEOTIDE SEQUENCE [LARGE SCALE GENOMIC DNA]</scope>
    <source>
        <strain evidence="3 4">NCTC11647</strain>
    </source>
</reference>
<accession>A0A2X1XRF5</accession>
<dbReference type="InterPro" id="IPR036165">
    <property type="entry name" value="YefM-like_sf"/>
</dbReference>
<name>A0A2X1XRF5_PHODM</name>
<dbReference type="NCBIfam" id="TIGR01552">
    <property type="entry name" value="phd_fam"/>
    <property type="match status" value="1"/>
</dbReference>